<dbReference type="Proteomes" id="UP000557872">
    <property type="component" value="Unassembled WGS sequence"/>
</dbReference>
<dbReference type="Pfam" id="PF07583">
    <property type="entry name" value="PSCyt2"/>
    <property type="match status" value="1"/>
</dbReference>
<organism evidence="4 5">
    <name type="scientific">Oceaniferula marina</name>
    <dbReference type="NCBI Taxonomy" id="2748318"/>
    <lineage>
        <taxon>Bacteria</taxon>
        <taxon>Pseudomonadati</taxon>
        <taxon>Verrucomicrobiota</taxon>
        <taxon>Verrucomicrobiia</taxon>
        <taxon>Verrucomicrobiales</taxon>
        <taxon>Verrucomicrobiaceae</taxon>
        <taxon>Oceaniferula</taxon>
    </lineage>
</organism>
<evidence type="ECO:0000259" key="2">
    <source>
        <dbReference type="Pfam" id="PF07587"/>
    </source>
</evidence>
<feature type="domain" description="DUF1549" evidence="1">
    <location>
        <begin position="148"/>
        <end position="357"/>
    </location>
</feature>
<dbReference type="InterPro" id="IPR011429">
    <property type="entry name" value="Cyt_c_Planctomycete-type"/>
</dbReference>
<dbReference type="PANTHER" id="PTHR35889:SF3">
    <property type="entry name" value="F-BOX DOMAIN-CONTAINING PROTEIN"/>
    <property type="match status" value="1"/>
</dbReference>
<accession>A0A851GG87</accession>
<dbReference type="RefSeq" id="WP_178933597.1">
    <property type="nucleotide sequence ID" value="NZ_JACBAZ010000006.1"/>
</dbReference>
<sequence length="957" mass="107153">MSIANTTPMAAVSLISLHAAIAEPLEFNRDIRPILVEHCTTCHGGVKQAGEVSFIYRQQALGKGKSGKTIIVPGKPEASEMIRRLTTKDPDDRMPPPKEHPVPLSEKKIKLLSEWVRQGAQWQEHWAFVPLKDKQPKTLSNPEWPSMPMDAFVLARLDKEQLAPSPTASPQEWLRRASFDLTGLPPTLDELSRFEEETSSQGEKAYHHAVERLLASPHYGERMASMWMDLARYADSKGYEKDGHRDMWPYRDWLIRSFNEDMPFDDFTRKQLAGDLLPDPQWQDLVATMFHRNTQTNEEGGTDDEEFRLNALLDRVNTTWTVWQASTFACAQCHDHPYDPIRQEDYYRFAAFFNNTEDADLNSEHPTIRLPGDAKAAAEATQLSRQIRSIRQSLNHAGSPHLHVDAQWTALSPTRSSSTHGGLSHEAGGIIQATGTQSVGTQFKLSFPGEDFTALRLTIYPDDADPKQSPFRGSVLSRLTATLEHPDGKSETIPFKEVFADSLTGPYDPMASLSPGAPGVGAYPKLFKTRRATFVPAVAIVAPAGSQLHLSIQHKASTTGNQAVTLRRFQWEYTNNPLWTQIVQDPERASQWKAYHTLNKQRNKFGGTTIPVMQDRPQSAMRETRLFARGSFSSKEQVLKPGVPLIFNAMPKENSNNRLGMAQWLTSPDNPLTARVIVNRLWHECFGTGIVETLGDFGSSGQAPSHPELLDHLALRLQREHDWSLKKMLREIVLSSTYRQSHQSTTTLTQKDPRNRLLARGPRTRLSAEMIRDQALLGSGLLNRNLYGPSVMPPQPKGVWQTVYSGAKWKTSTGGQQHRRALYTYWRRTSPYPSLLTFDASSREICTPRRIATNTPLQALVTMNDPAYLECAQALANKMTTSGGATPEQQLVYAVQLINSEAPSPKVVKSLLTLYRESLAIYQTQPELSKQLATTPEQAALVLCANAILNTDEALTK</sequence>
<proteinExistence type="predicted"/>
<keyword evidence="5" id="KW-1185">Reference proteome</keyword>
<evidence type="ECO:0000259" key="3">
    <source>
        <dbReference type="Pfam" id="PF07635"/>
    </source>
</evidence>
<dbReference type="PANTHER" id="PTHR35889">
    <property type="entry name" value="CYCLOINULO-OLIGOSACCHARIDE FRUCTANOTRANSFERASE-RELATED"/>
    <property type="match status" value="1"/>
</dbReference>
<dbReference type="Pfam" id="PF07635">
    <property type="entry name" value="PSCyt1"/>
    <property type="match status" value="1"/>
</dbReference>
<dbReference type="InterPro" id="IPR022655">
    <property type="entry name" value="DUF1553"/>
</dbReference>
<evidence type="ECO:0000313" key="5">
    <source>
        <dbReference type="Proteomes" id="UP000557872"/>
    </source>
</evidence>
<dbReference type="AlphaFoldDB" id="A0A851GG87"/>
<dbReference type="EMBL" id="JACBAZ010000006">
    <property type="protein sequence ID" value="NWK56798.1"/>
    <property type="molecule type" value="Genomic_DNA"/>
</dbReference>
<reference evidence="4 5" key="1">
    <citation type="submission" date="2020-07" db="EMBL/GenBank/DDBJ databases">
        <title>Roseicoccus Jingziensis gen. nov., sp. nov., isolated from coastal seawater.</title>
        <authorList>
            <person name="Feng X."/>
        </authorList>
    </citation>
    <scope>NUCLEOTIDE SEQUENCE [LARGE SCALE GENOMIC DNA]</scope>
    <source>
        <strain evidence="4 5">N1E253</strain>
    </source>
</reference>
<feature type="domain" description="Cytochrome C Planctomycete-type" evidence="3">
    <location>
        <begin position="39"/>
        <end position="97"/>
    </location>
</feature>
<evidence type="ECO:0000313" key="4">
    <source>
        <dbReference type="EMBL" id="NWK56798.1"/>
    </source>
</evidence>
<feature type="domain" description="DUF1553" evidence="2">
    <location>
        <begin position="657"/>
        <end position="913"/>
    </location>
</feature>
<protein>
    <submittedName>
        <fullName evidence="4">DUF1553 domain-containing protein</fullName>
    </submittedName>
</protein>
<name>A0A851GG87_9BACT</name>
<gene>
    <name evidence="4" type="ORF">HW115_14340</name>
</gene>
<dbReference type="InterPro" id="IPR011444">
    <property type="entry name" value="DUF1549"/>
</dbReference>
<comment type="caution">
    <text evidence="4">The sequence shown here is derived from an EMBL/GenBank/DDBJ whole genome shotgun (WGS) entry which is preliminary data.</text>
</comment>
<evidence type="ECO:0000259" key="1">
    <source>
        <dbReference type="Pfam" id="PF07583"/>
    </source>
</evidence>
<dbReference type="Pfam" id="PF07587">
    <property type="entry name" value="PSD1"/>
    <property type="match status" value="1"/>
</dbReference>